<dbReference type="HOGENOM" id="CLU_1363694_0_0_2"/>
<dbReference type="GeneID" id="74947350"/>
<proteinExistence type="predicted"/>
<sequence length="200" mass="21822">MAASSILSVLALASSIVIINASASETNDIIPSVHHYDVKITKGLDLETVNAALSNETLRDANNISDIAVFFKTGGHSKDGSLQPILTYDVPLTVSEINGDDEIKFQYFVDATSDLTPESFDCSDIRLHIILDHEKEIYVTRWLGYEGRQPMLTMDTQIVSIKNIQPGDHTISLLPEGRVGGCNASDFLVSFGGTMVVYNK</sequence>
<name>A0A060HII2_9ARCH</name>
<accession>A0A060HII2</accession>
<dbReference type="Proteomes" id="UP000027093">
    <property type="component" value="Chromosome"/>
</dbReference>
<dbReference type="AlphaFoldDB" id="A0A060HII2"/>
<organism evidence="1 2">
    <name type="scientific">Nitrososphaera viennensis EN76</name>
    <dbReference type="NCBI Taxonomy" id="926571"/>
    <lineage>
        <taxon>Archaea</taxon>
        <taxon>Nitrososphaerota</taxon>
        <taxon>Nitrososphaeria</taxon>
        <taxon>Nitrososphaerales</taxon>
        <taxon>Nitrososphaeraceae</taxon>
        <taxon>Nitrososphaera</taxon>
    </lineage>
</organism>
<dbReference type="EMBL" id="CP007536">
    <property type="protein sequence ID" value="AIC16369.1"/>
    <property type="molecule type" value="Genomic_DNA"/>
</dbReference>
<gene>
    <name evidence="1" type="ORF">NVIE_021070</name>
</gene>
<reference evidence="1 2" key="1">
    <citation type="journal article" date="2014" name="Int. J. Syst. Evol. Microbiol.">
        <title>Nitrososphaera viennensis gen. nov., sp. nov., an aerobic and mesophilic, ammonia-oxidizing archaeon from soil and a member of the archaeal phylum Thaumarchaeota.</title>
        <authorList>
            <person name="Stieglmeier M."/>
            <person name="Klingl A."/>
            <person name="Alves R.J."/>
            <person name="Rittmann S.K."/>
            <person name="Melcher M."/>
            <person name="Leisch N."/>
            <person name="Schleper C."/>
        </authorList>
    </citation>
    <scope>NUCLEOTIDE SEQUENCE [LARGE SCALE GENOMIC DNA]</scope>
    <source>
        <strain evidence="1">EN76</strain>
    </source>
</reference>
<evidence type="ECO:0000313" key="2">
    <source>
        <dbReference type="Proteomes" id="UP000027093"/>
    </source>
</evidence>
<dbReference type="RefSeq" id="WP_144239643.1">
    <property type="nucleotide sequence ID" value="NZ_CP007536.1"/>
</dbReference>
<protein>
    <submittedName>
        <fullName evidence="1">Uncharacterized protein</fullName>
    </submittedName>
</protein>
<evidence type="ECO:0000313" key="1">
    <source>
        <dbReference type="EMBL" id="AIC16369.1"/>
    </source>
</evidence>
<keyword evidence="2" id="KW-1185">Reference proteome</keyword>
<dbReference type="KEGG" id="nvn:NVIE_021070"/>